<feature type="chain" id="PRO_5029720028" description="Protein quiver" evidence="1">
    <location>
        <begin position="22"/>
        <end position="156"/>
    </location>
</feature>
<dbReference type="KEGG" id="spu:575904"/>
<reference evidence="3" key="1">
    <citation type="submission" date="2015-02" db="EMBL/GenBank/DDBJ databases">
        <title>Genome sequencing for Strongylocentrotus purpuratus.</title>
        <authorList>
            <person name="Murali S."/>
            <person name="Liu Y."/>
            <person name="Vee V."/>
            <person name="English A."/>
            <person name="Wang M."/>
            <person name="Skinner E."/>
            <person name="Han Y."/>
            <person name="Muzny D.M."/>
            <person name="Worley K.C."/>
            <person name="Gibbs R.A."/>
        </authorList>
    </citation>
    <scope>NUCLEOTIDE SEQUENCE</scope>
</reference>
<name>A0A7M7THB1_STRPU</name>
<accession>A0A7M7THB1</accession>
<protein>
    <recommendedName>
        <fullName evidence="4">Protein quiver</fullName>
    </recommendedName>
</protein>
<evidence type="ECO:0000256" key="1">
    <source>
        <dbReference type="SAM" id="SignalP"/>
    </source>
</evidence>
<evidence type="ECO:0000313" key="3">
    <source>
        <dbReference type="Proteomes" id="UP000007110"/>
    </source>
</evidence>
<dbReference type="Proteomes" id="UP000007110">
    <property type="component" value="Unassembled WGS sequence"/>
</dbReference>
<feature type="signal peptide" evidence="1">
    <location>
        <begin position="1"/>
        <end position="21"/>
    </location>
</feature>
<organism evidence="2 3">
    <name type="scientific">Strongylocentrotus purpuratus</name>
    <name type="common">Purple sea urchin</name>
    <dbReference type="NCBI Taxonomy" id="7668"/>
    <lineage>
        <taxon>Eukaryota</taxon>
        <taxon>Metazoa</taxon>
        <taxon>Echinodermata</taxon>
        <taxon>Eleutherozoa</taxon>
        <taxon>Echinozoa</taxon>
        <taxon>Echinoidea</taxon>
        <taxon>Euechinoidea</taxon>
        <taxon>Echinacea</taxon>
        <taxon>Camarodonta</taxon>
        <taxon>Echinidea</taxon>
        <taxon>Strongylocentrotidae</taxon>
        <taxon>Strongylocentrotus</taxon>
    </lineage>
</organism>
<keyword evidence="3" id="KW-1185">Reference proteome</keyword>
<sequence length="156" mass="16731">MKSGILLLLSALMCVLEQGTCQLCYSCLTQGSSVETSPDLTECGTVNCHVFGGCAKLQLSAVSTSQQGVNETTFITYRDCGTNLNRCGPISQESLDQHSALAIIIRARYTNVNFANGRACNCNKDLCNSAISSRMSSQYLLLVLVTFTFAGLYAMG</sequence>
<keyword evidence="1" id="KW-0732">Signal</keyword>
<proteinExistence type="predicted"/>
<dbReference type="EnsemblMetazoa" id="XM_794766">
    <property type="protein sequence ID" value="XP_799859"/>
    <property type="gene ID" value="LOC575904"/>
</dbReference>
<dbReference type="GeneID" id="575904"/>
<evidence type="ECO:0008006" key="4">
    <source>
        <dbReference type="Google" id="ProtNLM"/>
    </source>
</evidence>
<dbReference type="RefSeq" id="XP_799859.1">
    <property type="nucleotide sequence ID" value="XM_794766.5"/>
</dbReference>
<reference evidence="2" key="2">
    <citation type="submission" date="2021-01" db="UniProtKB">
        <authorList>
            <consortium name="EnsemblMetazoa"/>
        </authorList>
    </citation>
    <scope>IDENTIFICATION</scope>
</reference>
<evidence type="ECO:0000313" key="2">
    <source>
        <dbReference type="EnsemblMetazoa" id="XP_799859"/>
    </source>
</evidence>
<dbReference type="InParanoid" id="A0A7M7THB1"/>
<dbReference type="AlphaFoldDB" id="A0A7M7THB1"/>